<feature type="compositionally biased region" description="Low complexity" evidence="5">
    <location>
        <begin position="26"/>
        <end position="43"/>
    </location>
</feature>
<feature type="domain" description="Solute-binding protein family 5" evidence="7">
    <location>
        <begin position="98"/>
        <end position="471"/>
    </location>
</feature>
<keyword evidence="3" id="KW-0813">Transport</keyword>
<keyword evidence="9" id="KW-1185">Reference proteome</keyword>
<dbReference type="Gene3D" id="3.90.76.10">
    <property type="entry name" value="Dipeptide-binding Protein, Domain 1"/>
    <property type="match status" value="1"/>
</dbReference>
<dbReference type="Gene3D" id="3.10.105.10">
    <property type="entry name" value="Dipeptide-binding Protein, Domain 3"/>
    <property type="match status" value="1"/>
</dbReference>
<dbReference type="InterPro" id="IPR030678">
    <property type="entry name" value="Peptide/Ni-bd"/>
</dbReference>
<evidence type="ECO:0000313" key="8">
    <source>
        <dbReference type="EMBL" id="OHX44678.1"/>
    </source>
</evidence>
<dbReference type="Gene3D" id="3.40.190.10">
    <property type="entry name" value="Periplasmic binding protein-like II"/>
    <property type="match status" value="1"/>
</dbReference>
<reference evidence="8 9" key="1">
    <citation type="submission" date="2016-07" db="EMBL/GenBank/DDBJ databases">
        <title>Bacillus oceanisediminis whole genome.</title>
        <authorList>
            <person name="Pal Y."/>
            <person name="Verma A."/>
            <person name="Mual P."/>
            <person name="Srinivasan K."/>
        </authorList>
    </citation>
    <scope>NUCLEOTIDE SEQUENCE [LARGE SCALE GENOMIC DNA]</scope>
    <source>
        <strain evidence="8 9">Bhandara28</strain>
    </source>
</reference>
<dbReference type="PROSITE" id="PS51257">
    <property type="entry name" value="PROKAR_LIPOPROTEIN"/>
    <property type="match status" value="1"/>
</dbReference>
<dbReference type="PANTHER" id="PTHR30290">
    <property type="entry name" value="PERIPLASMIC BINDING COMPONENT OF ABC TRANSPORTER"/>
    <property type="match status" value="1"/>
</dbReference>
<comment type="subcellular location">
    <subcellularLocation>
        <location evidence="1">Cell envelope</location>
    </subcellularLocation>
</comment>
<feature type="region of interest" description="Disordered" evidence="5">
    <location>
        <begin position="26"/>
        <end position="49"/>
    </location>
</feature>
<dbReference type="Pfam" id="PF00496">
    <property type="entry name" value="SBP_bac_5"/>
    <property type="match status" value="1"/>
</dbReference>
<feature type="chain" id="PRO_5046443622" evidence="6">
    <location>
        <begin position="22"/>
        <end position="552"/>
    </location>
</feature>
<evidence type="ECO:0000256" key="4">
    <source>
        <dbReference type="ARBA" id="ARBA00022729"/>
    </source>
</evidence>
<dbReference type="SUPFAM" id="SSF53850">
    <property type="entry name" value="Periplasmic binding protein-like II"/>
    <property type="match status" value="1"/>
</dbReference>
<organism evidence="8 9">
    <name type="scientific">Cytobacillus oceanisediminis</name>
    <dbReference type="NCBI Taxonomy" id="665099"/>
    <lineage>
        <taxon>Bacteria</taxon>
        <taxon>Bacillati</taxon>
        <taxon>Bacillota</taxon>
        <taxon>Bacilli</taxon>
        <taxon>Bacillales</taxon>
        <taxon>Bacillaceae</taxon>
        <taxon>Cytobacillus</taxon>
    </lineage>
</organism>
<evidence type="ECO:0000256" key="2">
    <source>
        <dbReference type="ARBA" id="ARBA00005695"/>
    </source>
</evidence>
<comment type="caution">
    <text evidence="8">The sequence shown here is derived from an EMBL/GenBank/DDBJ whole genome shotgun (WGS) entry which is preliminary data.</text>
</comment>
<name>A0ABX3CMF2_9BACI</name>
<dbReference type="RefSeq" id="WP_071158546.1">
    <property type="nucleotide sequence ID" value="NZ_MBRJ01000040.1"/>
</dbReference>
<comment type="similarity">
    <text evidence="2">Belongs to the bacterial solute-binding protein 5 family.</text>
</comment>
<evidence type="ECO:0000256" key="6">
    <source>
        <dbReference type="SAM" id="SignalP"/>
    </source>
</evidence>
<evidence type="ECO:0000259" key="7">
    <source>
        <dbReference type="Pfam" id="PF00496"/>
    </source>
</evidence>
<protein>
    <submittedName>
        <fullName evidence="8">Peptide ABC transporter substrate-binding protein</fullName>
    </submittedName>
</protein>
<dbReference type="InterPro" id="IPR000914">
    <property type="entry name" value="SBP_5_dom"/>
</dbReference>
<evidence type="ECO:0000256" key="5">
    <source>
        <dbReference type="SAM" id="MobiDB-lite"/>
    </source>
</evidence>
<dbReference type="EMBL" id="MBRJ01000040">
    <property type="protein sequence ID" value="OHX44678.1"/>
    <property type="molecule type" value="Genomic_DNA"/>
</dbReference>
<accession>A0ABX3CMF2</accession>
<proteinExistence type="inferred from homology"/>
<keyword evidence="4 6" id="KW-0732">Signal</keyword>
<evidence type="ECO:0000313" key="9">
    <source>
        <dbReference type="Proteomes" id="UP000180194"/>
    </source>
</evidence>
<evidence type="ECO:0000256" key="1">
    <source>
        <dbReference type="ARBA" id="ARBA00004196"/>
    </source>
</evidence>
<evidence type="ECO:0000256" key="3">
    <source>
        <dbReference type="ARBA" id="ARBA00022448"/>
    </source>
</evidence>
<feature type="signal peptide" evidence="6">
    <location>
        <begin position="1"/>
        <end position="21"/>
    </location>
</feature>
<dbReference type="PIRSF" id="PIRSF002741">
    <property type="entry name" value="MppA"/>
    <property type="match status" value="1"/>
</dbReference>
<dbReference type="Proteomes" id="UP000180194">
    <property type="component" value="Unassembled WGS sequence"/>
</dbReference>
<dbReference type="InterPro" id="IPR039424">
    <property type="entry name" value="SBP_5"/>
</dbReference>
<sequence length="552" mass="61958">MKIKKIKVLVLLSIFTLILSACNFSGSKSTSSSEEQNNTGSESAETPSSQVLNLIEDDDIATLDVMQAHDTISNNVLSNTFEGLYGLDQNSKPVLTGAEDHQVSEDGLTHTFILRENKWSNGDPVTAHDYEFAWKRTFEETGFYAYQFVNAKILNADSISNGEKSPDELGVTAKDDKTLVVTLSDPSPLLPSFLLFSPFFPVNQKFVESQGENYGLEADQAVYNGPFVITEWKHDQGWKYEKNENYWGNEEVKLDEINVFVVKEESTAINLYDTGKVDRVEISSAYVDQYKEDPNYSIENRGTLGFLRFNHNNAALSNENIRRAIDMAWDKKGLADVILNNGSSPTYYLVPESAPSSPSGKEFREVNGDFTGTIEDAKKSLQQGLEEIGQDSVTLSILAADATDSRAIAEYFKSQIEKNLPGLTIEISVQPFQRRLELEKAVEYDISISTYVPLNTDPISYLEMFETGGNFNRMDYSNPQYDELIQKAKSELDLEKRYEIMLEAEKVLFEDAAIGPMYQGAVSVIQQPYVKGFVSHPALPEYSYKWITIEGK</sequence>
<dbReference type="PANTHER" id="PTHR30290:SF10">
    <property type="entry name" value="PERIPLASMIC OLIGOPEPTIDE-BINDING PROTEIN-RELATED"/>
    <property type="match status" value="1"/>
</dbReference>
<dbReference type="CDD" id="cd08504">
    <property type="entry name" value="PBP2_OppA"/>
    <property type="match status" value="1"/>
</dbReference>
<gene>
    <name evidence="8" type="ORF">BBV17_24515</name>
</gene>